<dbReference type="OrthoDB" id="9769600at2"/>
<dbReference type="STRING" id="333140.AWW68_12320"/>
<feature type="domain" description="Amine oxidase" evidence="1">
    <location>
        <begin position="17"/>
        <end position="438"/>
    </location>
</feature>
<dbReference type="GO" id="GO:0005829">
    <property type="term" value="C:cytosol"/>
    <property type="evidence" value="ECO:0007669"/>
    <property type="project" value="TreeGrafter"/>
</dbReference>
<dbReference type="PRINTS" id="PR00419">
    <property type="entry name" value="ADXRDTASE"/>
</dbReference>
<evidence type="ECO:0000313" key="2">
    <source>
        <dbReference type="EMBL" id="KYG73472.1"/>
    </source>
</evidence>
<dbReference type="EMBL" id="LRPC01000028">
    <property type="protein sequence ID" value="KYG73472.1"/>
    <property type="molecule type" value="Genomic_DNA"/>
</dbReference>
<sequence>MINEGNNTVVIIGAGPAGLTAAYELSTRSSKRIIVIEADSQVGGISKTVDYKGNKIDIGGHRFFSKSDWVLNWWQKFLPILAPEDEVVATYHNRQKTIKIDQRASPDRPHMLIRPRKSRIYYNKKLFEYPIKLNLNTLLKIGLWKSIKILFSILYSRVFPRKEEQSLEDFYVNRFGYELYSTFFKDYTEKVWGKKCTEISAEWGRQRVKGLSLRKIIRHYLTTLFYPSKQSFASEETEQTLTEYFLYPQCGPGQLWETVASKCIENGVEIRLNQVVDSIDFMSGQVCGATCTNLVTRERELIRCQDIISTMPVRNLVRSMNGVVPNAIRNIASDLEYREFLIVGLLLDELVLKDKNGLDVKDNWLYIQEGDVKLGRVQLFHNWSPYMVAEKGKYWIGAEYFCQKGDDLWTLSETDLTALAIEELSRIGIIDRSKVLDSTVVKMPKAYPSYVGSYNEFSKVKTYFNSISNLYLIGRNGTHRYNNQDHSMLTAKEAVDNLINKVTDHSNIWAVNTEMIYNEELEA</sequence>
<dbReference type="Gene3D" id="3.50.50.60">
    <property type="entry name" value="FAD/NAD(P)-binding domain"/>
    <property type="match status" value="1"/>
</dbReference>
<dbReference type="PANTHER" id="PTHR21197">
    <property type="entry name" value="UDP-GALACTOPYRANOSE MUTASE"/>
    <property type="match status" value="1"/>
</dbReference>
<accession>A0A150X4D8</accession>
<dbReference type="GO" id="GO:0050660">
    <property type="term" value="F:flavin adenine dinucleotide binding"/>
    <property type="evidence" value="ECO:0007669"/>
    <property type="project" value="TreeGrafter"/>
</dbReference>
<dbReference type="InterPro" id="IPR002937">
    <property type="entry name" value="Amino_oxidase"/>
</dbReference>
<gene>
    <name evidence="2" type="ORF">AWW68_12320</name>
</gene>
<reference evidence="2 3" key="1">
    <citation type="submission" date="2016-01" db="EMBL/GenBank/DDBJ databases">
        <title>Genome sequencing of Roseivirga spongicola UST030701-084.</title>
        <authorList>
            <person name="Selvaratnam C."/>
            <person name="Thevarajoo S."/>
            <person name="Goh K.M."/>
            <person name="Ee R."/>
            <person name="Chan K.-G."/>
            <person name="Chong C.S."/>
        </authorList>
    </citation>
    <scope>NUCLEOTIDE SEQUENCE [LARGE SCALE GENOMIC DNA]</scope>
    <source>
        <strain evidence="2 3">UST030701-084</strain>
    </source>
</reference>
<dbReference type="RefSeq" id="WP_068221829.1">
    <property type="nucleotide sequence ID" value="NZ_CP139724.1"/>
</dbReference>
<dbReference type="Proteomes" id="UP000075606">
    <property type="component" value="Unassembled WGS sequence"/>
</dbReference>
<dbReference type="PANTHER" id="PTHR21197:SF0">
    <property type="entry name" value="UDP-GALACTOPYRANOSE MUTASE"/>
    <property type="match status" value="1"/>
</dbReference>
<keyword evidence="3" id="KW-1185">Reference proteome</keyword>
<evidence type="ECO:0000313" key="3">
    <source>
        <dbReference type="Proteomes" id="UP000075606"/>
    </source>
</evidence>
<organism evidence="2 3">
    <name type="scientific">Roseivirga spongicola</name>
    <dbReference type="NCBI Taxonomy" id="333140"/>
    <lineage>
        <taxon>Bacteria</taxon>
        <taxon>Pseudomonadati</taxon>
        <taxon>Bacteroidota</taxon>
        <taxon>Cytophagia</taxon>
        <taxon>Cytophagales</taxon>
        <taxon>Roseivirgaceae</taxon>
        <taxon>Roseivirga</taxon>
    </lineage>
</organism>
<name>A0A150X4D8_9BACT</name>
<comment type="caution">
    <text evidence="2">The sequence shown here is derived from an EMBL/GenBank/DDBJ whole genome shotgun (WGS) entry which is preliminary data.</text>
</comment>
<dbReference type="AlphaFoldDB" id="A0A150X4D8"/>
<protein>
    <recommendedName>
        <fullName evidence="1">Amine oxidase domain-containing protein</fullName>
    </recommendedName>
</protein>
<dbReference type="NCBIfam" id="NF005548">
    <property type="entry name" value="PRK07208.1-4"/>
    <property type="match status" value="1"/>
</dbReference>
<dbReference type="Pfam" id="PF01593">
    <property type="entry name" value="Amino_oxidase"/>
    <property type="match status" value="1"/>
</dbReference>
<dbReference type="InterPro" id="IPR036188">
    <property type="entry name" value="FAD/NAD-bd_sf"/>
</dbReference>
<evidence type="ECO:0000259" key="1">
    <source>
        <dbReference type="Pfam" id="PF01593"/>
    </source>
</evidence>
<dbReference type="GO" id="GO:0016491">
    <property type="term" value="F:oxidoreductase activity"/>
    <property type="evidence" value="ECO:0007669"/>
    <property type="project" value="InterPro"/>
</dbReference>
<proteinExistence type="predicted"/>
<dbReference type="SUPFAM" id="SSF51971">
    <property type="entry name" value="Nucleotide-binding domain"/>
    <property type="match status" value="1"/>
</dbReference>
<dbReference type="GO" id="GO:0008767">
    <property type="term" value="F:UDP-galactopyranose mutase activity"/>
    <property type="evidence" value="ECO:0007669"/>
    <property type="project" value="TreeGrafter"/>
</dbReference>
<dbReference type="NCBIfam" id="NF005546">
    <property type="entry name" value="PRK07208.1-2"/>
    <property type="match status" value="1"/>
</dbReference>